<dbReference type="InterPro" id="IPR019734">
    <property type="entry name" value="TPR_rpt"/>
</dbReference>
<keyword evidence="5" id="KW-0802">TPR repeat</keyword>
<sequence>MRFAHPEVLWLMLLLPLAALFAWARLKAGSRALQSALSPAMIERLTAHLVTRRRLGGVLLLLLTCLFLILGSARPQRGTQYVTAARRGIDCIVALDLSESMLAEDLKPNRLLRARHEIAAIIDQLEGDRIGLVAFAGAAFVQCPLTLDYAAARMFLEFMGPDLLPEPGTSIAEALRVSTKAFDTEGDGFKAVILISDGEDHIGEVEDAARDARKAGVRVFSVGIGSSSGEPIPIRDEEGDIEGYKKDREGKVILSRLGDAGLRKIAEITGGLYVQAGGSLGLDRVLDEIERMDKKELEGGVRVLYEERYSYFVWPAILLLLAQWWLPLRRRFGRRAGAAIVGLTVLCVTLTGGGFSTAGGQSSPPPAQQQVPVPTPTPMPGGAQPGAPGPTVPGGAPPVPESEGGLSEEEWTRQLEENQVYKAEHPYDPRPLYNLGNLYHLKGDLPQAADFYEIGQSRSEGELASQVAYNFGNTLAKQGKLPDAMNAFVDALRLDPNNEDAKANLELTQLMIDQLSQCPDSS</sequence>
<keyword evidence="2 7" id="KW-0812">Transmembrane</keyword>
<protein>
    <submittedName>
        <fullName evidence="9">VWA domain-containing protein</fullName>
    </submittedName>
</protein>
<evidence type="ECO:0000313" key="9">
    <source>
        <dbReference type="EMBL" id="MFC1572426.1"/>
    </source>
</evidence>
<feature type="non-terminal residue" evidence="9">
    <location>
        <position position="522"/>
    </location>
</feature>
<dbReference type="InterPro" id="IPR036465">
    <property type="entry name" value="vWFA_dom_sf"/>
</dbReference>
<dbReference type="InterPro" id="IPR050768">
    <property type="entry name" value="UPF0353/GerABKA_families"/>
</dbReference>
<dbReference type="SMART" id="SM00028">
    <property type="entry name" value="TPR"/>
    <property type="match status" value="2"/>
</dbReference>
<dbReference type="PANTHER" id="PTHR22550">
    <property type="entry name" value="SPORE GERMINATION PROTEIN"/>
    <property type="match status" value="1"/>
</dbReference>
<gene>
    <name evidence="9" type="ORF">ACFL6M_02395</name>
</gene>
<name>A0ABV6YJA4_UNCEI</name>
<dbReference type="Gene3D" id="3.40.50.410">
    <property type="entry name" value="von Willebrand factor, type A domain"/>
    <property type="match status" value="1"/>
</dbReference>
<feature type="transmembrane region" description="Helical" evidence="7">
    <location>
        <begin position="56"/>
        <end position="73"/>
    </location>
</feature>
<feature type="transmembrane region" description="Helical" evidence="7">
    <location>
        <begin position="338"/>
        <end position="358"/>
    </location>
</feature>
<dbReference type="SUPFAM" id="SSF48452">
    <property type="entry name" value="TPR-like"/>
    <property type="match status" value="1"/>
</dbReference>
<dbReference type="PROSITE" id="PS50234">
    <property type="entry name" value="VWFA"/>
    <property type="match status" value="1"/>
</dbReference>
<evidence type="ECO:0000256" key="4">
    <source>
        <dbReference type="ARBA" id="ARBA00023136"/>
    </source>
</evidence>
<keyword evidence="4 7" id="KW-0472">Membrane</keyword>
<evidence type="ECO:0000259" key="8">
    <source>
        <dbReference type="PROSITE" id="PS50234"/>
    </source>
</evidence>
<evidence type="ECO:0000256" key="7">
    <source>
        <dbReference type="SAM" id="Phobius"/>
    </source>
</evidence>
<keyword evidence="10" id="KW-1185">Reference proteome</keyword>
<dbReference type="Pfam" id="PF13519">
    <property type="entry name" value="VWA_2"/>
    <property type="match status" value="1"/>
</dbReference>
<evidence type="ECO:0000256" key="5">
    <source>
        <dbReference type="PROSITE-ProRule" id="PRU00339"/>
    </source>
</evidence>
<dbReference type="InterPro" id="IPR011990">
    <property type="entry name" value="TPR-like_helical_dom_sf"/>
</dbReference>
<feature type="transmembrane region" description="Helical" evidence="7">
    <location>
        <begin position="309"/>
        <end position="326"/>
    </location>
</feature>
<dbReference type="PROSITE" id="PS50005">
    <property type="entry name" value="TPR"/>
    <property type="match status" value="1"/>
</dbReference>
<reference evidence="9 10" key="1">
    <citation type="submission" date="2024-09" db="EMBL/GenBank/DDBJ databases">
        <authorList>
            <person name="D'Angelo T."/>
        </authorList>
    </citation>
    <scope>NUCLEOTIDE SEQUENCE [LARGE SCALE GENOMIC DNA]</scope>
    <source>
        <strain evidence="9">SAG AM-320-E07</strain>
    </source>
</reference>
<evidence type="ECO:0000313" key="10">
    <source>
        <dbReference type="Proteomes" id="UP001593833"/>
    </source>
</evidence>
<comment type="caution">
    <text evidence="9">The sequence shown here is derived from an EMBL/GenBank/DDBJ whole genome shotgun (WGS) entry which is preliminary data.</text>
</comment>
<dbReference type="PANTHER" id="PTHR22550:SF5">
    <property type="entry name" value="LEUCINE ZIPPER PROTEIN 4"/>
    <property type="match status" value="1"/>
</dbReference>
<dbReference type="SUPFAM" id="SSF53300">
    <property type="entry name" value="vWA-like"/>
    <property type="match status" value="1"/>
</dbReference>
<proteinExistence type="predicted"/>
<feature type="region of interest" description="Disordered" evidence="6">
    <location>
        <begin position="357"/>
        <end position="409"/>
    </location>
</feature>
<dbReference type="PROSITE" id="PS50293">
    <property type="entry name" value="TPR_REGION"/>
    <property type="match status" value="1"/>
</dbReference>
<evidence type="ECO:0000256" key="6">
    <source>
        <dbReference type="SAM" id="MobiDB-lite"/>
    </source>
</evidence>
<dbReference type="InterPro" id="IPR002035">
    <property type="entry name" value="VWF_A"/>
</dbReference>
<accession>A0ABV6YJA4</accession>
<dbReference type="Gene3D" id="1.25.40.10">
    <property type="entry name" value="Tetratricopeptide repeat domain"/>
    <property type="match status" value="1"/>
</dbReference>
<evidence type="ECO:0000256" key="3">
    <source>
        <dbReference type="ARBA" id="ARBA00022989"/>
    </source>
</evidence>
<evidence type="ECO:0000256" key="1">
    <source>
        <dbReference type="ARBA" id="ARBA00022475"/>
    </source>
</evidence>
<dbReference type="SMART" id="SM00327">
    <property type="entry name" value="VWA"/>
    <property type="match status" value="1"/>
</dbReference>
<feature type="compositionally biased region" description="Pro residues" evidence="6">
    <location>
        <begin position="387"/>
        <end position="400"/>
    </location>
</feature>
<organism evidence="9 10">
    <name type="scientific">Eiseniibacteriota bacterium</name>
    <dbReference type="NCBI Taxonomy" id="2212470"/>
    <lineage>
        <taxon>Bacteria</taxon>
        <taxon>Candidatus Eiseniibacteriota</taxon>
    </lineage>
</organism>
<evidence type="ECO:0000256" key="2">
    <source>
        <dbReference type="ARBA" id="ARBA00022692"/>
    </source>
</evidence>
<keyword evidence="1" id="KW-1003">Cell membrane</keyword>
<dbReference type="EMBL" id="JBHPKH010000015">
    <property type="protein sequence ID" value="MFC1572426.1"/>
    <property type="molecule type" value="Genomic_DNA"/>
</dbReference>
<feature type="repeat" description="TPR" evidence="5">
    <location>
        <begin position="465"/>
        <end position="498"/>
    </location>
</feature>
<feature type="compositionally biased region" description="Pro residues" evidence="6">
    <location>
        <begin position="363"/>
        <end position="379"/>
    </location>
</feature>
<dbReference type="Proteomes" id="UP001593833">
    <property type="component" value="Unassembled WGS sequence"/>
</dbReference>
<feature type="domain" description="VWFA" evidence="8">
    <location>
        <begin position="90"/>
        <end position="289"/>
    </location>
</feature>
<keyword evidence="3 7" id="KW-1133">Transmembrane helix</keyword>